<gene>
    <name evidence="3" type="ORF">GALL_08420</name>
</gene>
<dbReference type="EMBL" id="MLJW01000001">
    <property type="protein sequence ID" value="OIR19956.1"/>
    <property type="molecule type" value="Genomic_DNA"/>
</dbReference>
<dbReference type="InterPro" id="IPR018754">
    <property type="entry name" value="RovC-like_DNA-bd"/>
</dbReference>
<sequence length="289" mass="33685">MMSQNLKQEELSFRDWRNPNEYGMKDVSAEQWAWEFLRRNSEYHDDWHKYVGQCMAHCGISKDEAELSASDWMYMQMECEWGDGPSVFVPEIETNESIESWRKKHGSAAKNISLSRWLGNKWNLTQIADPKTDRGYWHFAPQPSFDYKVARNGILTDWGYHGIQEPPVEHLACEARIIFNLNLPIDFQIEHVRNHLLQLQQSLRNLGELKEDGPSRLRTDKYRIYLRILDAINSGVTLKEIGEVLQPWKSDDYSSGHRRTKAIEGQLKEARRLVDGGYKALLGKVTAEK</sequence>
<accession>A0A1J5U1P9</accession>
<organism evidence="3">
    <name type="scientific">mine drainage metagenome</name>
    <dbReference type="NCBI Taxonomy" id="410659"/>
    <lineage>
        <taxon>unclassified sequences</taxon>
        <taxon>metagenomes</taxon>
        <taxon>ecological metagenomes</taxon>
    </lineage>
</organism>
<feature type="domain" description="Transcriptional regulator-like" evidence="2">
    <location>
        <begin position="15"/>
        <end position="52"/>
    </location>
</feature>
<comment type="caution">
    <text evidence="3">The sequence shown here is derived from an EMBL/GenBank/DDBJ whole genome shotgun (WGS) entry which is preliminary data.</text>
</comment>
<evidence type="ECO:0000313" key="3">
    <source>
        <dbReference type="EMBL" id="OIR19956.1"/>
    </source>
</evidence>
<evidence type="ECO:0000259" key="1">
    <source>
        <dbReference type="Pfam" id="PF10074"/>
    </source>
</evidence>
<evidence type="ECO:0000259" key="2">
    <source>
        <dbReference type="Pfam" id="PF20109"/>
    </source>
</evidence>
<proteinExistence type="predicted"/>
<dbReference type="InterPro" id="IPR045465">
    <property type="entry name" value="Trans_reg_dom"/>
</dbReference>
<feature type="domain" description="T6SS Transcription factor RovC-like DNA binding" evidence="1">
    <location>
        <begin position="183"/>
        <end position="282"/>
    </location>
</feature>
<protein>
    <submittedName>
        <fullName evidence="3">Uncharacterized protein</fullName>
    </submittedName>
</protein>
<dbReference type="Pfam" id="PF20109">
    <property type="entry name" value="Trans_reg_dom"/>
    <property type="match status" value="1"/>
</dbReference>
<dbReference type="AlphaFoldDB" id="A0A1J5U1P9"/>
<dbReference type="Pfam" id="PF10074">
    <property type="entry name" value="RovC_DNA-bd"/>
    <property type="match status" value="1"/>
</dbReference>
<reference evidence="3" key="1">
    <citation type="submission" date="2016-10" db="EMBL/GenBank/DDBJ databases">
        <title>Sequence of Gallionella enrichment culture.</title>
        <authorList>
            <person name="Poehlein A."/>
            <person name="Muehling M."/>
            <person name="Daniel R."/>
        </authorList>
    </citation>
    <scope>NUCLEOTIDE SEQUENCE</scope>
</reference>
<name>A0A1J5U1P9_9ZZZZ</name>